<feature type="domain" description="YjeF N-terminal" evidence="6">
    <location>
        <begin position="254"/>
        <end position="498"/>
    </location>
</feature>
<name>G3AER3_SPAPN</name>
<evidence type="ECO:0000256" key="5">
    <source>
        <dbReference type="SAM" id="MobiDB-lite"/>
    </source>
</evidence>
<keyword evidence="9" id="KW-1185">Reference proteome</keyword>
<dbReference type="RefSeq" id="XP_007373101.1">
    <property type="nucleotide sequence ID" value="XM_007373039.1"/>
</dbReference>
<dbReference type="InParanoid" id="G3AER3"/>
<dbReference type="FunCoup" id="G3AER3">
    <property type="interactions" value="157"/>
</dbReference>
<organism evidence="9">
    <name type="scientific">Spathaspora passalidarum (strain NRRL Y-27907 / 11-Y1)</name>
    <dbReference type="NCBI Taxonomy" id="619300"/>
    <lineage>
        <taxon>Eukaryota</taxon>
        <taxon>Fungi</taxon>
        <taxon>Dikarya</taxon>
        <taxon>Ascomycota</taxon>
        <taxon>Saccharomycotina</taxon>
        <taxon>Pichiomycetes</taxon>
        <taxon>Debaryomycetaceae</taxon>
        <taxon>Spathaspora</taxon>
    </lineage>
</organism>
<dbReference type="PANTHER" id="PTHR13612:SF0">
    <property type="entry name" value="ENHANCER OF MRNA-DECAPPING PROTEIN 3"/>
    <property type="match status" value="1"/>
</dbReference>
<dbReference type="Pfam" id="PF09532">
    <property type="entry name" value="FDF"/>
    <property type="match status" value="1"/>
</dbReference>
<evidence type="ECO:0000256" key="1">
    <source>
        <dbReference type="ARBA" id="ARBA00004201"/>
    </source>
</evidence>
<feature type="compositionally biased region" description="Polar residues" evidence="5">
    <location>
        <begin position="114"/>
        <end position="123"/>
    </location>
</feature>
<dbReference type="HOGENOM" id="CLU_037134_0_0_1"/>
<dbReference type="GO" id="GO:0033962">
    <property type="term" value="P:P-body assembly"/>
    <property type="evidence" value="ECO:0007669"/>
    <property type="project" value="TreeGrafter"/>
</dbReference>
<dbReference type="PROSITE" id="PS51512">
    <property type="entry name" value="DFDF"/>
    <property type="match status" value="1"/>
</dbReference>
<evidence type="ECO:0000256" key="4">
    <source>
        <dbReference type="ARBA" id="ARBA00022490"/>
    </source>
</evidence>
<dbReference type="SMART" id="SM01199">
    <property type="entry name" value="FDF"/>
    <property type="match status" value="1"/>
</dbReference>
<dbReference type="OrthoDB" id="10030313at2759"/>
<dbReference type="InterPro" id="IPR004443">
    <property type="entry name" value="YjeF_N_dom"/>
</dbReference>
<gene>
    <name evidence="8" type="ORF">SPAPADRAFT_58894</name>
</gene>
<evidence type="ECO:0000259" key="6">
    <source>
        <dbReference type="PROSITE" id="PS51385"/>
    </source>
</evidence>
<keyword evidence="4" id="KW-0963">Cytoplasm</keyword>
<dbReference type="Gene3D" id="3.40.50.10260">
    <property type="entry name" value="YjeF N-terminal domain"/>
    <property type="match status" value="1"/>
</dbReference>
<dbReference type="OMA" id="AMFDKKS"/>
<dbReference type="PANTHER" id="PTHR13612">
    <property type="entry name" value="ENHANCER OF MRNA-DECAPPING PROTEIN 3"/>
    <property type="match status" value="1"/>
</dbReference>
<protein>
    <recommendedName>
        <fullName evidence="3">Enhancer of mRNA-decapping protein 3</fullName>
    </recommendedName>
</protein>
<accession>G3AER3</accession>
<evidence type="ECO:0000256" key="2">
    <source>
        <dbReference type="ARBA" id="ARBA00006610"/>
    </source>
</evidence>
<dbReference type="Pfam" id="PF03853">
    <property type="entry name" value="YjeF_N"/>
    <property type="match status" value="1"/>
</dbReference>
<comment type="subcellular location">
    <subcellularLocation>
        <location evidence="1">Cytoplasm</location>
        <location evidence="1">P-body</location>
    </subcellularLocation>
</comment>
<sequence length="524" mass="58686">MKSVVANKKLGSKLVYSVYPSLAKINRVYNMTEFLNYKVNLTLKDGTKSTGIITHVDPQQIILNNASQSISPDQLLSNYSVKNTDILDLKVVQLPPNFKKKNKQQHQPPVSAGGSVSVNSTPRGKSPDWDSNELDDVKATGADFDFEANLAMFDKKSVFADFQKMDHVRPHDRLVGHNKLENVNKQKKKEKYDNNEMVLDRNRSDNWDLIGSHSTTNTNTPVIGKDHTSGVAAQSKFVNSSNGTVLPLATPVQLLEIERLSVEYGISANIMAEICGTNLSQLIINKILGGETRLNKLNHNLPPLVLLLIGSSRCGSRALATGRHLTNHGVRVLAFMINSPSQEQDEQDEDRDHLNLQLRLFESNGGKLVVNNFNELLDIITNQLDTPVELIIDALQGYDDHLEDIYYEQKDQIVLRQLINWVNEPHQHSRLMSMEIPSGIDGGSGIPSDETLVVKSKWCISMGFPISGLILAYKNNQLEVEEVGHYLLDIGIPNKVYSTKTNLRKFDKFWYDNAQSVIKMEVSK</sequence>
<dbReference type="EMBL" id="GL996499">
    <property type="protein sequence ID" value="EGW35689.1"/>
    <property type="molecule type" value="Genomic_DNA"/>
</dbReference>
<feature type="domain" description="DFDF" evidence="7">
    <location>
        <begin position="132"/>
        <end position="168"/>
    </location>
</feature>
<reference evidence="8 9" key="1">
    <citation type="journal article" date="2011" name="Proc. Natl. Acad. Sci. U.S.A.">
        <title>Comparative genomics of xylose-fermenting fungi for enhanced biofuel production.</title>
        <authorList>
            <person name="Wohlbach D.J."/>
            <person name="Kuo A."/>
            <person name="Sato T.K."/>
            <person name="Potts K.M."/>
            <person name="Salamov A.A."/>
            <person name="LaButti K.M."/>
            <person name="Sun H."/>
            <person name="Clum A."/>
            <person name="Pangilinan J.L."/>
            <person name="Lindquist E.A."/>
            <person name="Lucas S."/>
            <person name="Lapidus A."/>
            <person name="Jin M."/>
            <person name="Gunawan C."/>
            <person name="Balan V."/>
            <person name="Dale B.E."/>
            <person name="Jeffries T.W."/>
            <person name="Zinkel R."/>
            <person name="Barry K.W."/>
            <person name="Grigoriev I.V."/>
            <person name="Gasch A.P."/>
        </authorList>
    </citation>
    <scope>NUCLEOTIDE SEQUENCE [LARGE SCALE GENOMIC DNA]</scope>
    <source>
        <strain evidence="9">NRRL Y-27907 / 11-Y1</strain>
    </source>
</reference>
<dbReference type="InterPro" id="IPR025762">
    <property type="entry name" value="DFDF"/>
</dbReference>
<dbReference type="GO" id="GO:0000932">
    <property type="term" value="C:P-body"/>
    <property type="evidence" value="ECO:0007669"/>
    <property type="project" value="UniProtKB-SubCell"/>
</dbReference>
<dbReference type="GO" id="GO:0003729">
    <property type="term" value="F:mRNA binding"/>
    <property type="evidence" value="ECO:0007669"/>
    <property type="project" value="TreeGrafter"/>
</dbReference>
<dbReference type="Proteomes" id="UP000000709">
    <property type="component" value="Unassembled WGS sequence"/>
</dbReference>
<dbReference type="STRING" id="619300.G3AER3"/>
<dbReference type="GO" id="GO:0031087">
    <property type="term" value="P:deadenylation-independent decapping of nuclear-transcribed mRNA"/>
    <property type="evidence" value="ECO:0007669"/>
    <property type="project" value="TreeGrafter"/>
</dbReference>
<evidence type="ECO:0000256" key="3">
    <source>
        <dbReference type="ARBA" id="ARBA00015797"/>
    </source>
</evidence>
<comment type="similarity">
    <text evidence="2">Belongs to the EDC3 family.</text>
</comment>
<dbReference type="PROSITE" id="PS51385">
    <property type="entry name" value="YJEF_N"/>
    <property type="match status" value="1"/>
</dbReference>
<evidence type="ECO:0000313" key="8">
    <source>
        <dbReference type="EMBL" id="EGW35689.1"/>
    </source>
</evidence>
<evidence type="ECO:0000259" key="7">
    <source>
        <dbReference type="PROSITE" id="PS51512"/>
    </source>
</evidence>
<dbReference type="eggNOG" id="KOG2585">
    <property type="taxonomic scope" value="Eukaryota"/>
</dbReference>
<dbReference type="KEGG" id="spaa:SPAPADRAFT_58894"/>
<dbReference type="InterPro" id="IPR036652">
    <property type="entry name" value="YjeF_N_dom_sf"/>
</dbReference>
<proteinExistence type="inferred from homology"/>
<evidence type="ECO:0000313" key="9">
    <source>
        <dbReference type="Proteomes" id="UP000000709"/>
    </source>
</evidence>
<dbReference type="SUPFAM" id="SSF64153">
    <property type="entry name" value="YjeF N-terminal domain-like"/>
    <property type="match status" value="1"/>
</dbReference>
<dbReference type="AlphaFoldDB" id="G3AER3"/>
<feature type="region of interest" description="Disordered" evidence="5">
    <location>
        <begin position="99"/>
        <end position="134"/>
    </location>
</feature>
<dbReference type="GeneID" id="18872664"/>
<dbReference type="InterPro" id="IPR019050">
    <property type="entry name" value="FDF_dom"/>
</dbReference>